<evidence type="ECO:0000313" key="1">
    <source>
        <dbReference type="EMBL" id="MBP1932055.1"/>
    </source>
</evidence>
<dbReference type="EMBL" id="JAGGKT010000005">
    <property type="protein sequence ID" value="MBP1932055.1"/>
    <property type="molecule type" value="Genomic_DNA"/>
</dbReference>
<accession>A0ABS4GP63</accession>
<comment type="caution">
    <text evidence="1">The sequence shown here is derived from an EMBL/GenBank/DDBJ whole genome shotgun (WGS) entry which is preliminary data.</text>
</comment>
<dbReference type="RefSeq" id="WP_209810127.1">
    <property type="nucleotide sequence ID" value="NZ_JAGGKT010000005.1"/>
</dbReference>
<organism evidence="1 2">
    <name type="scientific">Ammoniphilus resinae</name>
    <dbReference type="NCBI Taxonomy" id="861532"/>
    <lineage>
        <taxon>Bacteria</taxon>
        <taxon>Bacillati</taxon>
        <taxon>Bacillota</taxon>
        <taxon>Bacilli</taxon>
        <taxon>Bacillales</taxon>
        <taxon>Paenibacillaceae</taxon>
        <taxon>Aneurinibacillus group</taxon>
        <taxon>Ammoniphilus</taxon>
    </lineage>
</organism>
<gene>
    <name evidence="1" type="ORF">J2Z37_002056</name>
</gene>
<sequence>MKFIDRNCRNCGITLTEFEAQEYALCIDCHREENPVQKKSTMQVVRKMKNKKFVSVN</sequence>
<evidence type="ECO:0000313" key="2">
    <source>
        <dbReference type="Proteomes" id="UP001519343"/>
    </source>
</evidence>
<protein>
    <submittedName>
        <fullName evidence="1">Anaerobic ribonucleoside-triphosphate reductase</fullName>
    </submittedName>
</protein>
<keyword evidence="2" id="KW-1185">Reference proteome</keyword>
<dbReference type="Proteomes" id="UP001519343">
    <property type="component" value="Unassembled WGS sequence"/>
</dbReference>
<reference evidence="1 2" key="1">
    <citation type="submission" date="2021-03" db="EMBL/GenBank/DDBJ databases">
        <title>Genomic Encyclopedia of Type Strains, Phase IV (KMG-IV): sequencing the most valuable type-strain genomes for metagenomic binning, comparative biology and taxonomic classification.</title>
        <authorList>
            <person name="Goeker M."/>
        </authorList>
    </citation>
    <scope>NUCLEOTIDE SEQUENCE [LARGE SCALE GENOMIC DNA]</scope>
    <source>
        <strain evidence="1 2">DSM 24738</strain>
    </source>
</reference>
<proteinExistence type="predicted"/>
<name>A0ABS4GP63_9BACL</name>